<keyword evidence="2" id="KW-1185">Reference proteome</keyword>
<sequence length="208" mass="23837">MDNLTSNPFFILVVFAPLPPDRAINTVRRAYHTVFGGNPPAEEQDNQILLWIRICREVGVDYDIIKTCFLPCLSEISLGGFLTCRWLCKKCVLSLERSTTVLTYISFTAYDEMVQSPFYIVFIFSNSERYLRPQGTANRFAVSTFTWPNRVAFLEVYVRRDASQPREHSNGLFLTVLTPPFSTQKVYLFKLVGNFAFLAIAETCETQL</sequence>
<dbReference type="EMBL" id="KZ293717">
    <property type="protein sequence ID" value="PBK82476.1"/>
    <property type="molecule type" value="Genomic_DNA"/>
</dbReference>
<protein>
    <submittedName>
        <fullName evidence="1">Uncharacterized protein</fullName>
    </submittedName>
</protein>
<gene>
    <name evidence="1" type="ORF">ARMGADRAFT_733698</name>
</gene>
<reference evidence="2" key="1">
    <citation type="journal article" date="2017" name="Nat. Ecol. Evol.">
        <title>Genome expansion and lineage-specific genetic innovations in the forest pathogenic fungi Armillaria.</title>
        <authorList>
            <person name="Sipos G."/>
            <person name="Prasanna A.N."/>
            <person name="Walter M.C."/>
            <person name="O'Connor E."/>
            <person name="Balint B."/>
            <person name="Krizsan K."/>
            <person name="Kiss B."/>
            <person name="Hess J."/>
            <person name="Varga T."/>
            <person name="Slot J."/>
            <person name="Riley R."/>
            <person name="Boka B."/>
            <person name="Rigling D."/>
            <person name="Barry K."/>
            <person name="Lee J."/>
            <person name="Mihaltcheva S."/>
            <person name="LaButti K."/>
            <person name="Lipzen A."/>
            <person name="Waldron R."/>
            <person name="Moloney N.M."/>
            <person name="Sperisen C."/>
            <person name="Kredics L."/>
            <person name="Vagvoelgyi C."/>
            <person name="Patrignani A."/>
            <person name="Fitzpatrick D."/>
            <person name="Nagy I."/>
            <person name="Doyle S."/>
            <person name="Anderson J.B."/>
            <person name="Grigoriev I.V."/>
            <person name="Gueldener U."/>
            <person name="Muensterkoetter M."/>
            <person name="Nagy L.G."/>
        </authorList>
    </citation>
    <scope>NUCLEOTIDE SEQUENCE [LARGE SCALE GENOMIC DNA]</scope>
    <source>
        <strain evidence="2">Ar21-2</strain>
    </source>
</reference>
<accession>A0A2H3D4R4</accession>
<proteinExistence type="predicted"/>
<name>A0A2H3D4R4_ARMGA</name>
<dbReference type="Proteomes" id="UP000217790">
    <property type="component" value="Unassembled WGS sequence"/>
</dbReference>
<dbReference type="AlphaFoldDB" id="A0A2H3D4R4"/>
<dbReference type="InParanoid" id="A0A2H3D4R4"/>
<evidence type="ECO:0000313" key="1">
    <source>
        <dbReference type="EMBL" id="PBK82476.1"/>
    </source>
</evidence>
<evidence type="ECO:0000313" key="2">
    <source>
        <dbReference type="Proteomes" id="UP000217790"/>
    </source>
</evidence>
<organism evidence="1 2">
    <name type="scientific">Armillaria gallica</name>
    <name type="common">Bulbous honey fungus</name>
    <name type="synonym">Armillaria bulbosa</name>
    <dbReference type="NCBI Taxonomy" id="47427"/>
    <lineage>
        <taxon>Eukaryota</taxon>
        <taxon>Fungi</taxon>
        <taxon>Dikarya</taxon>
        <taxon>Basidiomycota</taxon>
        <taxon>Agaricomycotina</taxon>
        <taxon>Agaricomycetes</taxon>
        <taxon>Agaricomycetidae</taxon>
        <taxon>Agaricales</taxon>
        <taxon>Marasmiineae</taxon>
        <taxon>Physalacriaceae</taxon>
        <taxon>Armillaria</taxon>
    </lineage>
</organism>